<protein>
    <recommendedName>
        <fullName evidence="4">DUF4382 domain-containing protein</fullName>
    </recommendedName>
</protein>
<evidence type="ECO:0000256" key="1">
    <source>
        <dbReference type="SAM" id="SignalP"/>
    </source>
</evidence>
<accession>A0ABV3ZAR6</accession>
<feature type="signal peptide" evidence="1">
    <location>
        <begin position="1"/>
        <end position="18"/>
    </location>
</feature>
<gene>
    <name evidence="2" type="ORF">QTN47_03900</name>
</gene>
<organism evidence="2 3">
    <name type="scientific">Danxiaibacter flavus</name>
    <dbReference type="NCBI Taxonomy" id="3049108"/>
    <lineage>
        <taxon>Bacteria</taxon>
        <taxon>Pseudomonadati</taxon>
        <taxon>Bacteroidota</taxon>
        <taxon>Chitinophagia</taxon>
        <taxon>Chitinophagales</taxon>
        <taxon>Chitinophagaceae</taxon>
        <taxon>Danxiaibacter</taxon>
    </lineage>
</organism>
<evidence type="ECO:0000313" key="2">
    <source>
        <dbReference type="EMBL" id="MEX6686620.1"/>
    </source>
</evidence>
<dbReference type="PROSITE" id="PS51257">
    <property type="entry name" value="PROKAR_LIPOPROTEIN"/>
    <property type="match status" value="1"/>
</dbReference>
<dbReference type="RefSeq" id="WP_369328016.1">
    <property type="nucleotide sequence ID" value="NZ_JAULBC010000001.1"/>
</dbReference>
<proteinExistence type="predicted"/>
<comment type="caution">
    <text evidence="2">The sequence shown here is derived from an EMBL/GenBank/DDBJ whole genome shotgun (WGS) entry which is preliminary data.</text>
</comment>
<name>A0ABV3ZAR6_9BACT</name>
<feature type="chain" id="PRO_5046436603" description="DUF4382 domain-containing protein" evidence="1">
    <location>
        <begin position="19"/>
        <end position="306"/>
    </location>
</feature>
<keyword evidence="1" id="KW-0732">Signal</keyword>
<reference evidence="2 3" key="1">
    <citation type="submission" date="2023-07" db="EMBL/GenBank/DDBJ databases">
        <authorList>
            <person name="Lian W.-H."/>
        </authorList>
    </citation>
    <scope>NUCLEOTIDE SEQUENCE [LARGE SCALE GENOMIC DNA]</scope>
    <source>
        <strain evidence="2 3">SYSU DXS3180</strain>
    </source>
</reference>
<sequence>MKTEASILLLACSFTLFACTKSSEKTEENAPLPIEHTFDQAKYAVTFSLGNVDVDKGGRMGNKEMQASDYLWSFFYAAYDSTGKMVSSLIQNKFDENDMPTSHFGLVLDSLATGSYTIVLAGSNKFIESQAINLETLPGLQFKNFFGTDFFYKKLRVNVVNKDTSYTTVKLNRLTSRLHVKFKDTFPQAVNHVVLTIDNMPSLLSPVDDSLSMPVSGDFNMGLVDNVMQQEADLDCIGSYNGLRITIKAYDVHNVILQQKVVDNIYLYPNKKVILTGNLDNISDGGSNPIVVTLDPDYDETSTVEF</sequence>
<dbReference type="Proteomes" id="UP001560573">
    <property type="component" value="Unassembled WGS sequence"/>
</dbReference>
<dbReference type="EMBL" id="JAULBC010000001">
    <property type="protein sequence ID" value="MEX6686620.1"/>
    <property type="molecule type" value="Genomic_DNA"/>
</dbReference>
<evidence type="ECO:0008006" key="4">
    <source>
        <dbReference type="Google" id="ProtNLM"/>
    </source>
</evidence>
<keyword evidence="3" id="KW-1185">Reference proteome</keyword>
<evidence type="ECO:0000313" key="3">
    <source>
        <dbReference type="Proteomes" id="UP001560573"/>
    </source>
</evidence>